<dbReference type="PROSITE" id="PS00933">
    <property type="entry name" value="FGGY_KINASES_1"/>
    <property type="match status" value="1"/>
</dbReference>
<dbReference type="InterPro" id="IPR018483">
    <property type="entry name" value="Carb_kinase_FGGY_CS"/>
</dbReference>
<evidence type="ECO:0000256" key="6">
    <source>
        <dbReference type="ARBA" id="ARBA00022798"/>
    </source>
</evidence>
<accession>A0A1S1Z141</accession>
<feature type="binding site" evidence="9">
    <location>
        <position position="15"/>
    </location>
    <ligand>
        <name>sn-glycerol 3-phosphate</name>
        <dbReference type="ChEBI" id="CHEBI:57597"/>
    </ligand>
</feature>
<feature type="domain" description="Carbohydrate kinase FGGY C-terminal" evidence="12">
    <location>
        <begin position="262"/>
        <end position="450"/>
    </location>
</feature>
<dbReference type="AlphaFoldDB" id="A0A1S1Z141"/>
<keyword evidence="14" id="KW-1185">Reference proteome</keyword>
<dbReference type="EC" id="2.7.1.30" evidence="9"/>
<dbReference type="CDD" id="cd07786">
    <property type="entry name" value="FGGY_EcGK_like"/>
    <property type="match status" value="1"/>
</dbReference>
<sequence>MKLSDQYILSLDQGTTSSRAIIFNQKGEVISLAQKEFKQIYPKRGWVEHNPNEIWATQVSVAAEAIAEGGLTGLDIAGIGITNQRETTIVWETETGRPVYNAIVWQDRRTSKYCDQLKKKYSKVIRDKTGLIIDAYFSASKINWILDNVEGAREKAEKGKLKFGTVDSWLIWKLTRGKVHVTDVSNASRTMLFNIHKLKWDKNLLEIFDIPKAMLPEVKSSSEVYANTATTLFASKIPIAGIAGDQQAALFGQLCLKKGMAKNTYGTGCFIVMNTGNKPVESKNKLLTTIAWKIGDEVNYALEGSVFIGGAAIQWLRDGLGILKKAKHTERIAKEVEDNGGIVFVPALAGLGAPYWDQYARGTILGITRGTKKGHIVRATLEAIAFQSYDVLKAMEADTKRPTQELRVDGGASANNLLMQIQSDISSTKVVRPNTMETTALGAAYLAGLAVGYWDSLDDIKEIWTEEREFTPNTSSKSQKSAYRLWKKGIKRSFSWEEE</sequence>
<feature type="binding site" evidence="9">
    <location>
        <position position="245"/>
    </location>
    <ligand>
        <name>glycerol</name>
        <dbReference type="ChEBI" id="CHEBI:17754"/>
    </ligand>
</feature>
<name>A0A1S1Z141_FLAPC</name>
<evidence type="ECO:0000259" key="11">
    <source>
        <dbReference type="Pfam" id="PF00370"/>
    </source>
</evidence>
<comment type="similarity">
    <text evidence="2 9 10">Belongs to the FGGY kinase family.</text>
</comment>
<feature type="binding site" evidence="9">
    <location>
        <position position="246"/>
    </location>
    <ligand>
        <name>glycerol</name>
        <dbReference type="ChEBI" id="CHEBI:17754"/>
    </ligand>
</feature>
<feature type="binding site" evidence="9">
    <location>
        <position position="415"/>
    </location>
    <ligand>
        <name>ADP</name>
        <dbReference type="ChEBI" id="CHEBI:456216"/>
    </ligand>
</feature>
<feature type="binding site" evidence="9">
    <location>
        <position position="86"/>
    </location>
    <ligand>
        <name>glycerol</name>
        <dbReference type="ChEBI" id="CHEBI:17754"/>
    </ligand>
</feature>
<feature type="binding site" evidence="9">
    <location>
        <position position="267"/>
    </location>
    <ligand>
        <name>ATP</name>
        <dbReference type="ChEBI" id="CHEBI:30616"/>
    </ligand>
</feature>
<dbReference type="Pfam" id="PF02782">
    <property type="entry name" value="FGGY_C"/>
    <property type="match status" value="1"/>
</dbReference>
<evidence type="ECO:0000256" key="10">
    <source>
        <dbReference type="RuleBase" id="RU003733"/>
    </source>
</evidence>
<comment type="catalytic activity">
    <reaction evidence="8 9">
        <text>glycerol + ATP = sn-glycerol 3-phosphate + ADP + H(+)</text>
        <dbReference type="Rhea" id="RHEA:21644"/>
        <dbReference type="ChEBI" id="CHEBI:15378"/>
        <dbReference type="ChEBI" id="CHEBI:17754"/>
        <dbReference type="ChEBI" id="CHEBI:30616"/>
        <dbReference type="ChEBI" id="CHEBI:57597"/>
        <dbReference type="ChEBI" id="CHEBI:456216"/>
        <dbReference type="EC" id="2.7.1.30"/>
    </reaction>
</comment>
<comment type="activity regulation">
    <text evidence="9">Inhibited by fructose 1,6-bisphosphate (FBP).</text>
</comment>
<dbReference type="PANTHER" id="PTHR10196">
    <property type="entry name" value="SUGAR KINASE"/>
    <property type="match status" value="1"/>
</dbReference>
<keyword evidence="7 9" id="KW-0067">ATP-binding</keyword>
<evidence type="ECO:0000256" key="8">
    <source>
        <dbReference type="ARBA" id="ARBA00052101"/>
    </source>
</evidence>
<dbReference type="InterPro" id="IPR018485">
    <property type="entry name" value="FGGY_C"/>
</dbReference>
<gene>
    <name evidence="9" type="primary">glpK</name>
    <name evidence="13" type="ORF">NH26_10890</name>
</gene>
<dbReference type="EMBL" id="JRYR02000001">
    <property type="protein sequence ID" value="OHX66825.1"/>
    <property type="molecule type" value="Genomic_DNA"/>
</dbReference>
<reference evidence="13 14" key="1">
    <citation type="journal article" date="2012" name="Int. J. Syst. Evol. Microbiol.">
        <title>Flammeovirga pacifica sp. nov., isolated from deep-sea sediment.</title>
        <authorList>
            <person name="Xu H."/>
            <person name="Fu Y."/>
            <person name="Yang N."/>
            <person name="Ding Z."/>
            <person name="Lai Q."/>
            <person name="Zeng R."/>
        </authorList>
    </citation>
    <scope>NUCLEOTIDE SEQUENCE [LARGE SCALE GENOMIC DNA]</scope>
    <source>
        <strain evidence="14">DSM 24597 / LMG 26175 / WPAGA1</strain>
    </source>
</reference>
<dbReference type="OrthoDB" id="9805576at2"/>
<evidence type="ECO:0000256" key="5">
    <source>
        <dbReference type="ARBA" id="ARBA00022777"/>
    </source>
</evidence>
<dbReference type="PIRSF" id="PIRSF000538">
    <property type="entry name" value="GlpK"/>
    <property type="match status" value="1"/>
</dbReference>
<dbReference type="GO" id="GO:0006072">
    <property type="term" value="P:glycerol-3-phosphate metabolic process"/>
    <property type="evidence" value="ECO:0007669"/>
    <property type="project" value="InterPro"/>
</dbReference>
<dbReference type="PANTHER" id="PTHR10196:SF69">
    <property type="entry name" value="GLYCEROL KINASE"/>
    <property type="match status" value="1"/>
</dbReference>
<dbReference type="NCBIfam" id="TIGR01311">
    <property type="entry name" value="glycerol_kin"/>
    <property type="match status" value="1"/>
</dbReference>
<evidence type="ECO:0000256" key="4">
    <source>
        <dbReference type="ARBA" id="ARBA00022741"/>
    </source>
</evidence>
<keyword evidence="6 9" id="KW-0319">Glycerol metabolism</keyword>
<evidence type="ECO:0000256" key="3">
    <source>
        <dbReference type="ARBA" id="ARBA00022679"/>
    </source>
</evidence>
<dbReference type="SUPFAM" id="SSF53067">
    <property type="entry name" value="Actin-like ATPase domain"/>
    <property type="match status" value="2"/>
</dbReference>
<organism evidence="13 14">
    <name type="scientific">Flammeovirga pacifica</name>
    <dbReference type="NCBI Taxonomy" id="915059"/>
    <lineage>
        <taxon>Bacteria</taxon>
        <taxon>Pseudomonadati</taxon>
        <taxon>Bacteroidota</taxon>
        <taxon>Cytophagia</taxon>
        <taxon>Cytophagales</taxon>
        <taxon>Flammeovirgaceae</taxon>
        <taxon>Flammeovirga</taxon>
    </lineage>
</organism>
<feature type="binding site" evidence="9">
    <location>
        <position position="136"/>
    </location>
    <ligand>
        <name>sn-glycerol 3-phosphate</name>
        <dbReference type="ChEBI" id="CHEBI:57597"/>
    </ligand>
</feature>
<feature type="binding site" evidence="9">
    <location>
        <position position="15"/>
    </location>
    <ligand>
        <name>ATP</name>
        <dbReference type="ChEBI" id="CHEBI:30616"/>
    </ligand>
</feature>
<feature type="binding site" evidence="9">
    <location>
        <position position="245"/>
    </location>
    <ligand>
        <name>sn-glycerol 3-phosphate</name>
        <dbReference type="ChEBI" id="CHEBI:57597"/>
    </ligand>
</feature>
<dbReference type="RefSeq" id="WP_044222896.1">
    <property type="nucleotide sequence ID" value="NZ_JRYR02000001.1"/>
</dbReference>
<evidence type="ECO:0000313" key="13">
    <source>
        <dbReference type="EMBL" id="OHX66825.1"/>
    </source>
</evidence>
<evidence type="ECO:0000259" key="12">
    <source>
        <dbReference type="Pfam" id="PF02782"/>
    </source>
</evidence>
<dbReference type="GO" id="GO:0019563">
    <property type="term" value="P:glycerol catabolic process"/>
    <property type="evidence" value="ECO:0007669"/>
    <property type="project" value="UniProtKB-UniRule"/>
</dbReference>
<comment type="caution">
    <text evidence="13">The sequence shown here is derived from an EMBL/GenBank/DDBJ whole genome shotgun (WGS) entry which is preliminary data.</text>
</comment>
<dbReference type="GO" id="GO:0005524">
    <property type="term" value="F:ATP binding"/>
    <property type="evidence" value="ECO:0007669"/>
    <property type="project" value="UniProtKB-UniRule"/>
</dbReference>
<dbReference type="InterPro" id="IPR043129">
    <property type="entry name" value="ATPase_NBD"/>
</dbReference>
<evidence type="ECO:0000256" key="7">
    <source>
        <dbReference type="ARBA" id="ARBA00022840"/>
    </source>
</evidence>
<dbReference type="HAMAP" id="MF_00186">
    <property type="entry name" value="Glycerol_kin"/>
    <property type="match status" value="1"/>
</dbReference>
<feature type="binding site" evidence="9">
    <location>
        <position position="85"/>
    </location>
    <ligand>
        <name>sn-glycerol 3-phosphate</name>
        <dbReference type="ChEBI" id="CHEBI:57597"/>
    </ligand>
</feature>
<keyword evidence="3 9" id="KW-0808">Transferase</keyword>
<feature type="domain" description="Carbohydrate kinase FGGY N-terminal" evidence="11">
    <location>
        <begin position="7"/>
        <end position="252"/>
    </location>
</feature>
<feature type="binding site" evidence="9">
    <location>
        <position position="136"/>
    </location>
    <ligand>
        <name>glycerol</name>
        <dbReference type="ChEBI" id="CHEBI:17754"/>
    </ligand>
</feature>
<dbReference type="UniPathway" id="UPA00618">
    <property type="reaction ID" value="UER00672"/>
</dbReference>
<keyword evidence="5 9" id="KW-0418">Kinase</keyword>
<feature type="binding site" evidence="9">
    <location>
        <position position="310"/>
    </location>
    <ligand>
        <name>ADP</name>
        <dbReference type="ChEBI" id="CHEBI:456216"/>
    </ligand>
</feature>
<keyword evidence="4 9" id="KW-0547">Nucleotide-binding</keyword>
<protein>
    <recommendedName>
        <fullName evidence="9">Glycerol kinase</fullName>
        <ecNumber evidence="9">2.7.1.30</ecNumber>
    </recommendedName>
    <alternativeName>
        <fullName evidence="9">ATP:glycerol 3-phosphotransferase</fullName>
    </alternativeName>
    <alternativeName>
        <fullName evidence="9">Glycerokinase</fullName>
        <shortName evidence="9">GK</shortName>
    </alternativeName>
</protein>
<dbReference type="GO" id="GO:0005829">
    <property type="term" value="C:cytosol"/>
    <property type="evidence" value="ECO:0007669"/>
    <property type="project" value="TreeGrafter"/>
</dbReference>
<feature type="binding site" evidence="9">
    <location>
        <position position="267"/>
    </location>
    <ligand>
        <name>ADP</name>
        <dbReference type="ChEBI" id="CHEBI:456216"/>
    </ligand>
</feature>
<feature type="binding site" evidence="9">
    <location>
        <position position="86"/>
    </location>
    <ligand>
        <name>sn-glycerol 3-phosphate</name>
        <dbReference type="ChEBI" id="CHEBI:57597"/>
    </ligand>
</feature>
<feature type="binding site" evidence="9">
    <location>
        <position position="310"/>
    </location>
    <ligand>
        <name>ATP</name>
        <dbReference type="ChEBI" id="CHEBI:30616"/>
    </ligand>
</feature>
<dbReference type="Proteomes" id="UP000179797">
    <property type="component" value="Unassembled WGS sequence"/>
</dbReference>
<evidence type="ECO:0000313" key="14">
    <source>
        <dbReference type="Proteomes" id="UP000179797"/>
    </source>
</evidence>
<dbReference type="Gene3D" id="3.30.420.40">
    <property type="match status" value="2"/>
</dbReference>
<proteinExistence type="inferred from homology"/>
<dbReference type="NCBIfam" id="NF000756">
    <property type="entry name" value="PRK00047.1"/>
    <property type="match status" value="1"/>
</dbReference>
<comment type="pathway">
    <text evidence="1 9">Polyol metabolism; glycerol degradation via glycerol kinase pathway; sn-glycerol 3-phosphate from glycerol: step 1/1.</text>
</comment>
<dbReference type="InterPro" id="IPR005999">
    <property type="entry name" value="Glycerol_kin"/>
</dbReference>
<evidence type="ECO:0000256" key="9">
    <source>
        <dbReference type="HAMAP-Rule" id="MF_00186"/>
    </source>
</evidence>
<dbReference type="GO" id="GO:0004370">
    <property type="term" value="F:glycerol kinase activity"/>
    <property type="evidence" value="ECO:0007669"/>
    <property type="project" value="UniProtKB-UniRule"/>
</dbReference>
<feature type="binding site" evidence="9">
    <location>
        <position position="411"/>
    </location>
    <ligand>
        <name>ATP</name>
        <dbReference type="ChEBI" id="CHEBI:30616"/>
    </ligand>
</feature>
<dbReference type="Pfam" id="PF00370">
    <property type="entry name" value="FGGY_N"/>
    <property type="match status" value="1"/>
</dbReference>
<evidence type="ECO:0000256" key="2">
    <source>
        <dbReference type="ARBA" id="ARBA00009156"/>
    </source>
</evidence>
<dbReference type="InterPro" id="IPR000577">
    <property type="entry name" value="Carb_kinase_FGGY"/>
</dbReference>
<feature type="binding site" evidence="9">
    <location>
        <position position="314"/>
    </location>
    <ligand>
        <name>ATP</name>
        <dbReference type="ChEBI" id="CHEBI:30616"/>
    </ligand>
</feature>
<feature type="binding site" evidence="9">
    <location>
        <position position="16"/>
    </location>
    <ligand>
        <name>ATP</name>
        <dbReference type="ChEBI" id="CHEBI:30616"/>
    </ligand>
</feature>
<comment type="function">
    <text evidence="9">Key enzyme in the regulation of glycerol uptake and metabolism. Catalyzes the phosphorylation of glycerol to yield sn-glycerol 3-phosphate.</text>
</comment>
<feature type="binding site" evidence="9">
    <location>
        <position position="411"/>
    </location>
    <ligand>
        <name>ADP</name>
        <dbReference type="ChEBI" id="CHEBI:456216"/>
    </ligand>
</feature>
<dbReference type="FunFam" id="3.30.420.40:FF:000007">
    <property type="entry name" value="Glycerol kinase"/>
    <property type="match status" value="1"/>
</dbReference>
<dbReference type="STRING" id="915059.NH26_10890"/>
<dbReference type="InterPro" id="IPR018484">
    <property type="entry name" value="FGGY_N"/>
</dbReference>
<feature type="binding site" evidence="9">
    <location>
        <position position="15"/>
    </location>
    <ligand>
        <name>ADP</name>
        <dbReference type="ChEBI" id="CHEBI:456216"/>
    </ligand>
</feature>
<evidence type="ECO:0000256" key="1">
    <source>
        <dbReference type="ARBA" id="ARBA00005190"/>
    </source>
</evidence>
<feature type="binding site" evidence="9">
    <location>
        <position position="17"/>
    </location>
    <ligand>
        <name>ATP</name>
        <dbReference type="ChEBI" id="CHEBI:30616"/>
    </ligand>
</feature>
<feature type="binding site" evidence="9">
    <location>
        <position position="19"/>
    </location>
    <ligand>
        <name>ADP</name>
        <dbReference type="ChEBI" id="CHEBI:456216"/>
    </ligand>
</feature>
<dbReference type="FunFam" id="3.30.420.40:FF:000008">
    <property type="entry name" value="Glycerol kinase"/>
    <property type="match status" value="1"/>
</dbReference>
<feature type="binding site" evidence="9">
    <location>
        <position position="85"/>
    </location>
    <ligand>
        <name>glycerol</name>
        <dbReference type="ChEBI" id="CHEBI:17754"/>
    </ligand>
</feature>
<dbReference type="PROSITE" id="PS00445">
    <property type="entry name" value="FGGY_KINASES_2"/>
    <property type="match status" value="1"/>
</dbReference>